<evidence type="ECO:0000256" key="1">
    <source>
        <dbReference type="ARBA" id="ARBA00004651"/>
    </source>
</evidence>
<feature type="transmembrane region" description="Helical" evidence="14">
    <location>
        <begin position="316"/>
        <end position="332"/>
    </location>
</feature>
<keyword evidence="10 13" id="KW-0472">Membrane</keyword>
<dbReference type="PIRSF" id="PIRSF016636">
    <property type="entry name" value="AlgI_DltB"/>
    <property type="match status" value="1"/>
</dbReference>
<dbReference type="EMBL" id="BAAADD010000007">
    <property type="protein sequence ID" value="GAA0578145.1"/>
    <property type="molecule type" value="Genomic_DNA"/>
</dbReference>
<accession>A0ABN1EZ07</accession>
<evidence type="ECO:0000256" key="13">
    <source>
        <dbReference type="PIRNR" id="PIRNR016636"/>
    </source>
</evidence>
<dbReference type="PIRSF" id="PIRSF500217">
    <property type="entry name" value="AlgI"/>
    <property type="match status" value="1"/>
</dbReference>
<dbReference type="InterPro" id="IPR028362">
    <property type="entry name" value="AlgI"/>
</dbReference>
<evidence type="ECO:0000256" key="11">
    <source>
        <dbReference type="ARBA" id="ARBA00023315"/>
    </source>
</evidence>
<name>A0ABN1EZ07_9PROT</name>
<evidence type="ECO:0000256" key="7">
    <source>
        <dbReference type="ARBA" id="ARBA00022692"/>
    </source>
</evidence>
<evidence type="ECO:0000256" key="10">
    <source>
        <dbReference type="ARBA" id="ARBA00023136"/>
    </source>
</evidence>
<reference evidence="16" key="1">
    <citation type="journal article" date="2019" name="Int. J. Syst. Evol. Microbiol.">
        <title>The Global Catalogue of Microorganisms (GCM) 10K type strain sequencing project: providing services to taxonomists for standard genome sequencing and annotation.</title>
        <authorList>
            <consortium name="The Broad Institute Genomics Platform"/>
            <consortium name="The Broad Institute Genome Sequencing Center for Infectious Disease"/>
            <person name="Wu L."/>
            <person name="Ma J."/>
        </authorList>
    </citation>
    <scope>NUCLEOTIDE SEQUENCE [LARGE SCALE GENOMIC DNA]</scope>
    <source>
        <strain evidence="16">JCM 15089</strain>
    </source>
</reference>
<comment type="caution">
    <text evidence="15">The sequence shown here is derived from an EMBL/GenBank/DDBJ whole genome shotgun (WGS) entry which is preliminary data.</text>
</comment>
<evidence type="ECO:0000256" key="14">
    <source>
        <dbReference type="SAM" id="Phobius"/>
    </source>
</evidence>
<evidence type="ECO:0000256" key="5">
    <source>
        <dbReference type="ARBA" id="ARBA00022475"/>
    </source>
</evidence>
<keyword evidence="5 13" id="KW-1003">Cell membrane</keyword>
<keyword evidence="11 13" id="KW-0012">Acyltransferase</keyword>
<feature type="transmembrane region" description="Helical" evidence="14">
    <location>
        <begin position="6"/>
        <end position="23"/>
    </location>
</feature>
<evidence type="ECO:0000256" key="4">
    <source>
        <dbReference type="ARBA" id="ARBA00016084"/>
    </source>
</evidence>
<evidence type="ECO:0000256" key="6">
    <source>
        <dbReference type="ARBA" id="ARBA00022679"/>
    </source>
</evidence>
<organism evidence="15 16">
    <name type="scientific">Rhizomicrobium electricum</name>
    <dbReference type="NCBI Taxonomy" id="480070"/>
    <lineage>
        <taxon>Bacteria</taxon>
        <taxon>Pseudomonadati</taxon>
        <taxon>Pseudomonadota</taxon>
        <taxon>Alphaproteobacteria</taxon>
        <taxon>Micropepsales</taxon>
        <taxon>Micropepsaceae</taxon>
        <taxon>Rhizomicrobium</taxon>
    </lineage>
</organism>
<comment type="subcellular location">
    <subcellularLocation>
        <location evidence="1">Cell membrane</location>
        <topology evidence="1">Multi-pass membrane protein</topology>
    </subcellularLocation>
</comment>
<evidence type="ECO:0000256" key="2">
    <source>
        <dbReference type="ARBA" id="ARBA00005182"/>
    </source>
</evidence>
<keyword evidence="9 14" id="KW-1133">Transmembrane helix</keyword>
<dbReference type="InterPro" id="IPR004299">
    <property type="entry name" value="MBOAT_fam"/>
</dbReference>
<dbReference type="PANTHER" id="PTHR13285">
    <property type="entry name" value="ACYLTRANSFERASE"/>
    <property type="match status" value="1"/>
</dbReference>
<evidence type="ECO:0000313" key="16">
    <source>
        <dbReference type="Proteomes" id="UP001499951"/>
    </source>
</evidence>
<feature type="transmembrane region" description="Helical" evidence="14">
    <location>
        <begin position="81"/>
        <end position="99"/>
    </location>
</feature>
<proteinExistence type="inferred from homology"/>
<evidence type="ECO:0000256" key="8">
    <source>
        <dbReference type="ARBA" id="ARBA00022841"/>
    </source>
</evidence>
<dbReference type="Proteomes" id="UP001499951">
    <property type="component" value="Unassembled WGS sequence"/>
</dbReference>
<feature type="transmembrane region" description="Helical" evidence="14">
    <location>
        <begin position="52"/>
        <end position="69"/>
    </location>
</feature>
<comment type="pathway">
    <text evidence="2">Glycan biosynthesis; alginate biosynthesis.</text>
</comment>
<gene>
    <name evidence="15" type="ORF">GCM10008942_28830</name>
</gene>
<evidence type="ECO:0000256" key="3">
    <source>
        <dbReference type="ARBA" id="ARBA00010323"/>
    </source>
</evidence>
<feature type="transmembrane region" description="Helical" evidence="14">
    <location>
        <begin position="30"/>
        <end position="46"/>
    </location>
</feature>
<feature type="transmembrane region" description="Helical" evidence="14">
    <location>
        <begin position="459"/>
        <end position="483"/>
    </location>
</feature>
<comment type="similarity">
    <text evidence="3 13">Belongs to the membrane-bound acyltransferase family.</text>
</comment>
<sequence length="485" mass="54551">MLFNSYEFVFFFLPVTFAVFFVLARFRHRLAAFWLAAASFFFYGWWAPRYVLLLLASIAFNYVMGLAIAHARSPDGATPRARLLLIAALVGDLALLGYYKYTDFFISSVNAATGLEWSLTHIVLPLGISFFTFTQIAFLVDVYRGIAREYNPIHYTLFASYFPHLIAGPVLHHKQMMPQFDKPETYRIDIANINSGMTIFAIGLFKKVIVADQFALYANPVFTAAQAGAHLPFAEAWIGALAYTFQLYFDFSAYSDMAIGLSRLFNVELPVNFNSPYKALNIIDFWRRWHMTLSKFLRDYLYISLGGNRRGRTRRYVNLMLTMVLGGLWHGANWTFVLWGTLHGLYLVVNHAWQALREALALPKIRGSGFIAGAITFVAVVVAWVVFRANDISSAWSLIQGMAGWNGFRSPAGLAPHVAASGAVVMAWLAGGIAVSKMLPNSLEIAAALENWRYRGRALGFAAGALFVYVVLNFNRITTFIYFQF</sequence>
<evidence type="ECO:0000313" key="15">
    <source>
        <dbReference type="EMBL" id="GAA0578145.1"/>
    </source>
</evidence>
<dbReference type="PANTHER" id="PTHR13285:SF23">
    <property type="entry name" value="TEICHOIC ACID D-ALANYLTRANSFERASE"/>
    <property type="match status" value="1"/>
</dbReference>
<dbReference type="InterPro" id="IPR024194">
    <property type="entry name" value="Ac/AlaTfrase_AlgI/DltB"/>
</dbReference>
<feature type="transmembrane region" description="Helical" evidence="14">
    <location>
        <begin position="119"/>
        <end position="140"/>
    </location>
</feature>
<keyword evidence="16" id="KW-1185">Reference proteome</keyword>
<feature type="transmembrane region" description="Helical" evidence="14">
    <location>
        <begin position="368"/>
        <end position="387"/>
    </location>
</feature>
<evidence type="ECO:0000256" key="12">
    <source>
        <dbReference type="ARBA" id="ARBA00031030"/>
    </source>
</evidence>
<dbReference type="Pfam" id="PF03062">
    <property type="entry name" value="MBOAT"/>
    <property type="match status" value="1"/>
</dbReference>
<keyword evidence="8" id="KW-0016">Alginate biosynthesis</keyword>
<protein>
    <recommendedName>
        <fullName evidence="4">Probable alginate O-acetylase AlgI</fullName>
    </recommendedName>
    <alternativeName>
        <fullName evidence="12">Alginate biosynthesis protein AlgI</fullName>
    </alternativeName>
</protein>
<keyword evidence="7 14" id="KW-0812">Transmembrane</keyword>
<dbReference type="InterPro" id="IPR051085">
    <property type="entry name" value="MB_O-acyltransferase"/>
</dbReference>
<keyword evidence="6 13" id="KW-0808">Transferase</keyword>
<evidence type="ECO:0000256" key="9">
    <source>
        <dbReference type="ARBA" id="ARBA00022989"/>
    </source>
</evidence>
<dbReference type="RefSeq" id="WP_166936648.1">
    <property type="nucleotide sequence ID" value="NZ_BAAADD010000007.1"/>
</dbReference>